<evidence type="ECO:0000256" key="2">
    <source>
        <dbReference type="ARBA" id="ARBA00006375"/>
    </source>
</evidence>
<dbReference type="InterPro" id="IPR002067">
    <property type="entry name" value="MCP"/>
</dbReference>
<comment type="subcellular location">
    <subcellularLocation>
        <location evidence="1">Membrane</location>
        <topology evidence="1">Multi-pass membrane protein</topology>
    </subcellularLocation>
</comment>
<dbReference type="RefSeq" id="XP_002736545.1">
    <property type="nucleotide sequence ID" value="XM_002736499.1"/>
</dbReference>
<evidence type="ECO:0000256" key="9">
    <source>
        <dbReference type="SAM" id="Phobius"/>
    </source>
</evidence>
<keyword evidence="9" id="KW-1133">Transmembrane helix</keyword>
<evidence type="ECO:0000256" key="4">
    <source>
        <dbReference type="ARBA" id="ARBA00022692"/>
    </source>
</evidence>
<keyword evidence="6 7" id="KW-0472">Membrane</keyword>
<evidence type="ECO:0000256" key="7">
    <source>
        <dbReference type="PROSITE-ProRule" id="PRU00282"/>
    </source>
</evidence>
<feature type="repeat" description="Solcar" evidence="7">
    <location>
        <begin position="18"/>
        <end position="101"/>
    </location>
</feature>
<evidence type="ECO:0000256" key="1">
    <source>
        <dbReference type="ARBA" id="ARBA00004141"/>
    </source>
</evidence>
<feature type="repeat" description="Solcar" evidence="7">
    <location>
        <begin position="216"/>
        <end position="298"/>
    </location>
</feature>
<dbReference type="InterPro" id="IPR042164">
    <property type="entry name" value="SLC25A44"/>
</dbReference>
<keyword evidence="4 7" id="KW-0812">Transmembrane</keyword>
<keyword evidence="5" id="KW-0677">Repeat</keyword>
<proteinExistence type="inferred from homology"/>
<dbReference type="Pfam" id="PF00153">
    <property type="entry name" value="Mito_carr"/>
    <property type="match status" value="3"/>
</dbReference>
<dbReference type="PANTHER" id="PTHR46314">
    <property type="entry name" value="SOLUTE CARRIER FAMILY 25 MEMBER 44"/>
    <property type="match status" value="1"/>
</dbReference>
<dbReference type="Proteomes" id="UP000694865">
    <property type="component" value="Unplaced"/>
</dbReference>
<feature type="repeat" description="Solcar" evidence="7">
    <location>
        <begin position="110"/>
        <end position="206"/>
    </location>
</feature>
<evidence type="ECO:0000256" key="6">
    <source>
        <dbReference type="ARBA" id="ARBA00023136"/>
    </source>
</evidence>
<dbReference type="GeneID" id="100377081"/>
<keyword evidence="10" id="KW-1185">Reference proteome</keyword>
<evidence type="ECO:0000256" key="8">
    <source>
        <dbReference type="RuleBase" id="RU000488"/>
    </source>
</evidence>
<evidence type="ECO:0000256" key="5">
    <source>
        <dbReference type="ARBA" id="ARBA00022737"/>
    </source>
</evidence>
<dbReference type="PRINTS" id="PR00926">
    <property type="entry name" value="MITOCARRIER"/>
</dbReference>
<gene>
    <name evidence="11" type="primary">LOC100377081</name>
</gene>
<name>A0ABM0GSR0_SACKO</name>
<feature type="transmembrane region" description="Helical" evidence="9">
    <location>
        <begin position="177"/>
        <end position="203"/>
    </location>
</feature>
<dbReference type="PROSITE" id="PS50920">
    <property type="entry name" value="SOLCAR"/>
    <property type="match status" value="3"/>
</dbReference>
<comment type="similarity">
    <text evidence="2 8">Belongs to the mitochondrial carrier (TC 2.A.29) family.</text>
</comment>
<keyword evidence="3 8" id="KW-0813">Transport</keyword>
<accession>A0ABM0GSR0</accession>
<dbReference type="PANTHER" id="PTHR46314:SF2">
    <property type="entry name" value="SOLUTE CARRIER FAMILY 25 MEMBER 44"/>
    <property type="match status" value="1"/>
</dbReference>
<evidence type="ECO:0000313" key="11">
    <source>
        <dbReference type="RefSeq" id="XP_002736545.1"/>
    </source>
</evidence>
<protein>
    <submittedName>
        <fullName evidence="11">Solute carrier family 25 member 44-like</fullName>
    </submittedName>
</protein>
<feature type="transmembrane region" description="Helical" evidence="9">
    <location>
        <begin position="215"/>
        <end position="235"/>
    </location>
</feature>
<reference evidence="11" key="1">
    <citation type="submission" date="2025-08" db="UniProtKB">
        <authorList>
            <consortium name="RefSeq"/>
        </authorList>
    </citation>
    <scope>IDENTIFICATION</scope>
    <source>
        <tissue evidence="11">Testes</tissue>
    </source>
</reference>
<evidence type="ECO:0000256" key="3">
    <source>
        <dbReference type="ARBA" id="ARBA00022448"/>
    </source>
</evidence>
<sequence length="315" mass="34943">MALLGKKKKTVEWSDMDKKRFVPYYGGLLLGVRATTHPYNVIKTRLMDRNSLKFYRGTMDCLFKVIKQEGFVAMYKGFSVQCCHIGTSLMYITSYAYTRNLVKDSYPQGSDFTVSFLAGGIAALVSQSIGVPVDVVSQFIMINRAAAKLHSRPLFFEEVKSLPVVCRDIYARGGARAFYNGFNASVLTFVPSSAILWGFYSFYTHFLLSHAPSTVPLFAVQACAGPLAAICAAPLSHPMDLVRVRIQLMQSPNVRMACADIYQSQGLAGFTRGLVPRAIAITHSSIIMLLCYETVKQLSVKKGYVDQWNDGTTLQ</sequence>
<dbReference type="Gene3D" id="1.50.40.10">
    <property type="entry name" value="Mitochondrial carrier domain"/>
    <property type="match status" value="1"/>
</dbReference>
<dbReference type="SUPFAM" id="SSF103506">
    <property type="entry name" value="Mitochondrial carrier"/>
    <property type="match status" value="1"/>
</dbReference>
<dbReference type="InterPro" id="IPR018108">
    <property type="entry name" value="MCP_transmembrane"/>
</dbReference>
<evidence type="ECO:0000313" key="10">
    <source>
        <dbReference type="Proteomes" id="UP000694865"/>
    </source>
</evidence>
<organism evidence="10 11">
    <name type="scientific">Saccoglossus kowalevskii</name>
    <name type="common">Acorn worm</name>
    <dbReference type="NCBI Taxonomy" id="10224"/>
    <lineage>
        <taxon>Eukaryota</taxon>
        <taxon>Metazoa</taxon>
        <taxon>Hemichordata</taxon>
        <taxon>Enteropneusta</taxon>
        <taxon>Harrimaniidae</taxon>
        <taxon>Saccoglossus</taxon>
    </lineage>
</organism>
<dbReference type="InterPro" id="IPR023395">
    <property type="entry name" value="MCP_dom_sf"/>
</dbReference>